<keyword evidence="5" id="KW-0809">Transit peptide</keyword>
<keyword evidence="7" id="KW-0443">Lipid metabolism</keyword>
<evidence type="ECO:0000313" key="12">
    <source>
        <dbReference type="EMBL" id="MBH9578783.1"/>
    </source>
</evidence>
<dbReference type="SUPFAM" id="SSF51735">
    <property type="entry name" value="NAD(P)-binding Rossmann-fold domains"/>
    <property type="match status" value="1"/>
</dbReference>
<evidence type="ECO:0000256" key="10">
    <source>
        <dbReference type="ARBA" id="ARBA00048843"/>
    </source>
</evidence>
<dbReference type="Pfam" id="PF08240">
    <property type="entry name" value="ADH_N"/>
    <property type="match status" value="1"/>
</dbReference>
<evidence type="ECO:0000256" key="9">
    <source>
        <dbReference type="ARBA" id="ARBA00038963"/>
    </source>
</evidence>
<evidence type="ECO:0000256" key="1">
    <source>
        <dbReference type="ARBA" id="ARBA00010371"/>
    </source>
</evidence>
<keyword evidence="2" id="KW-0444">Lipid biosynthesis</keyword>
<comment type="catalytic activity">
    <reaction evidence="10">
        <text>a 2,3-saturated acyl-[ACP] + NADP(+) = a (2E)-enoyl-[ACP] + NADPH + H(+)</text>
        <dbReference type="Rhea" id="RHEA:22564"/>
        <dbReference type="Rhea" id="RHEA-COMP:9925"/>
        <dbReference type="Rhea" id="RHEA-COMP:9926"/>
        <dbReference type="ChEBI" id="CHEBI:15378"/>
        <dbReference type="ChEBI" id="CHEBI:57783"/>
        <dbReference type="ChEBI" id="CHEBI:58349"/>
        <dbReference type="ChEBI" id="CHEBI:78784"/>
        <dbReference type="ChEBI" id="CHEBI:78785"/>
        <dbReference type="EC" id="1.3.1.104"/>
    </reaction>
</comment>
<keyword evidence="3" id="KW-0276">Fatty acid metabolism</keyword>
<name>A0A931J4W3_9BURK</name>
<dbReference type="CDD" id="cd05282">
    <property type="entry name" value="ETR_like"/>
    <property type="match status" value="1"/>
</dbReference>
<dbReference type="GO" id="GO:0006633">
    <property type="term" value="P:fatty acid biosynthetic process"/>
    <property type="evidence" value="ECO:0007669"/>
    <property type="project" value="UniProtKB-KW"/>
</dbReference>
<accession>A0A931J4W3</accession>
<evidence type="ECO:0000256" key="4">
    <source>
        <dbReference type="ARBA" id="ARBA00022857"/>
    </source>
</evidence>
<dbReference type="Pfam" id="PF00107">
    <property type="entry name" value="ADH_zinc_N"/>
    <property type="match status" value="1"/>
</dbReference>
<dbReference type="PANTHER" id="PTHR43981">
    <property type="entry name" value="ENOYL-[ACYL-CARRIER-PROTEIN] REDUCTASE, MITOCHONDRIAL"/>
    <property type="match status" value="1"/>
</dbReference>
<organism evidence="12 13">
    <name type="scientific">Inhella proteolytica</name>
    <dbReference type="NCBI Taxonomy" id="2795029"/>
    <lineage>
        <taxon>Bacteria</taxon>
        <taxon>Pseudomonadati</taxon>
        <taxon>Pseudomonadota</taxon>
        <taxon>Betaproteobacteria</taxon>
        <taxon>Burkholderiales</taxon>
        <taxon>Sphaerotilaceae</taxon>
        <taxon>Inhella</taxon>
    </lineage>
</organism>
<evidence type="ECO:0000256" key="2">
    <source>
        <dbReference type="ARBA" id="ARBA00022516"/>
    </source>
</evidence>
<feature type="domain" description="Enoyl reductase (ER)" evidence="11">
    <location>
        <begin position="13"/>
        <end position="327"/>
    </location>
</feature>
<dbReference type="SMART" id="SM00829">
    <property type="entry name" value="PKS_ER"/>
    <property type="match status" value="1"/>
</dbReference>
<evidence type="ECO:0000256" key="6">
    <source>
        <dbReference type="ARBA" id="ARBA00023002"/>
    </source>
</evidence>
<keyword evidence="4" id="KW-0521">NADP</keyword>
<dbReference type="EC" id="1.3.1.104" evidence="9"/>
<protein>
    <recommendedName>
        <fullName evidence="9">enoyl-[acyl-carrier-protein] reductase</fullName>
        <ecNumber evidence="9">1.3.1.104</ecNumber>
    </recommendedName>
</protein>
<keyword evidence="6" id="KW-0560">Oxidoreductase</keyword>
<dbReference type="InterPro" id="IPR011032">
    <property type="entry name" value="GroES-like_sf"/>
</dbReference>
<comment type="similarity">
    <text evidence="1">Belongs to the zinc-containing alcohol dehydrogenase family. Quinone oxidoreductase subfamily.</text>
</comment>
<dbReference type="Gene3D" id="3.90.180.10">
    <property type="entry name" value="Medium-chain alcohol dehydrogenases, catalytic domain"/>
    <property type="match status" value="1"/>
</dbReference>
<dbReference type="InterPro" id="IPR020843">
    <property type="entry name" value="ER"/>
</dbReference>
<dbReference type="EMBL" id="JAEDAK010000015">
    <property type="protein sequence ID" value="MBH9578783.1"/>
    <property type="molecule type" value="Genomic_DNA"/>
</dbReference>
<evidence type="ECO:0000256" key="8">
    <source>
        <dbReference type="ARBA" id="ARBA00023160"/>
    </source>
</evidence>
<evidence type="ECO:0000259" key="11">
    <source>
        <dbReference type="SMART" id="SM00829"/>
    </source>
</evidence>
<evidence type="ECO:0000256" key="5">
    <source>
        <dbReference type="ARBA" id="ARBA00022946"/>
    </source>
</evidence>
<dbReference type="Gene3D" id="3.40.50.720">
    <property type="entry name" value="NAD(P)-binding Rossmann-like Domain"/>
    <property type="match status" value="1"/>
</dbReference>
<evidence type="ECO:0000256" key="7">
    <source>
        <dbReference type="ARBA" id="ARBA00023098"/>
    </source>
</evidence>
<gene>
    <name evidence="12" type="ORF">I7X39_17975</name>
</gene>
<dbReference type="RefSeq" id="WP_198112554.1">
    <property type="nucleotide sequence ID" value="NZ_JAEDAK010000015.1"/>
</dbReference>
<dbReference type="InterPro" id="IPR013149">
    <property type="entry name" value="ADH-like_C"/>
</dbReference>
<proteinExistence type="inferred from homology"/>
<dbReference type="InterPro" id="IPR051034">
    <property type="entry name" value="Mito_Enoyl-ACP_Reductase"/>
</dbReference>
<keyword evidence="13" id="KW-1185">Reference proteome</keyword>
<dbReference type="PANTHER" id="PTHR43981:SF2">
    <property type="entry name" value="ENOYL-[ACYL-CARRIER-PROTEIN] REDUCTASE, MITOCHONDRIAL"/>
    <property type="match status" value="1"/>
</dbReference>
<evidence type="ECO:0000313" key="13">
    <source>
        <dbReference type="Proteomes" id="UP000613266"/>
    </source>
</evidence>
<reference evidence="12" key="1">
    <citation type="submission" date="2020-12" db="EMBL/GenBank/DDBJ databases">
        <title>The genome sequence of Inhella sp. 1Y17.</title>
        <authorList>
            <person name="Liu Y."/>
        </authorList>
    </citation>
    <scope>NUCLEOTIDE SEQUENCE</scope>
    <source>
        <strain evidence="12">1Y17</strain>
    </source>
</reference>
<evidence type="ECO:0000256" key="3">
    <source>
        <dbReference type="ARBA" id="ARBA00022832"/>
    </source>
</evidence>
<dbReference type="InterPro" id="IPR013154">
    <property type="entry name" value="ADH-like_N"/>
</dbReference>
<keyword evidence="8" id="KW-0275">Fatty acid biosynthesis</keyword>
<comment type="caution">
    <text evidence="12">The sequence shown here is derived from an EMBL/GenBank/DDBJ whole genome shotgun (WGS) entry which is preliminary data.</text>
</comment>
<dbReference type="AlphaFoldDB" id="A0A931J4W3"/>
<dbReference type="Proteomes" id="UP000613266">
    <property type="component" value="Unassembled WGS sequence"/>
</dbReference>
<dbReference type="InterPro" id="IPR036291">
    <property type="entry name" value="NAD(P)-bd_dom_sf"/>
</dbReference>
<dbReference type="SUPFAM" id="SSF50129">
    <property type="entry name" value="GroES-like"/>
    <property type="match status" value="1"/>
</dbReference>
<dbReference type="GO" id="GO:0141148">
    <property type="term" value="F:enoyl-[acyl-carrier-protein] reductase (NADPH) activity"/>
    <property type="evidence" value="ECO:0007669"/>
    <property type="project" value="UniProtKB-EC"/>
</dbReference>
<sequence>MTQMLKAQYSERGPVPQAVIQAVPFERPVLQPGQALVAVLAAPINPSDVLMLTGQYGQLPPLPAVGGSEGVGRVVELGPDTQGPSMGQTVLLPVGIGTWATHVVAPAARLVPLPNEADPRQLAMLTVNPPTASLLLSDFADLQPGDWVIQNGANSGVGSYVVQLAKLRGLKTINLVRRESAVAGVLAQGGDVVLVDGEGLSERVKAATGGAAIKLGIDAVGGQATMRMAAALAESATIVNYGALSGEPCIVTPRELVFRDVTLKGFWLARWFRVTPQAEQFKLLGELAGLIAAGKLHTPIQAGYEVAQIQEAVAAAAAGERQGKILITPTHG</sequence>